<dbReference type="Proteomes" id="UP000225553">
    <property type="component" value="Segment"/>
</dbReference>
<organism evidence="1 2">
    <name type="scientific">Erwinia phage vB_EamM_RisingSun</name>
    <dbReference type="NCBI Taxonomy" id="2026080"/>
    <lineage>
        <taxon>Viruses</taxon>
        <taxon>Duplodnaviria</taxon>
        <taxon>Heunggongvirae</taxon>
        <taxon>Uroviricota</taxon>
        <taxon>Caudoviricetes</taxon>
        <taxon>Chimalliviridae</taxon>
        <taxon>Risingsunvirus</taxon>
        <taxon>Risingsunvirus risingsun</taxon>
    </lineage>
</organism>
<sequence length="284" mass="31545">MSITINFRNRNIDALDEIRIYRTENRGVAPTLIATITNDKVFYKDTTAQYNQLYFYQTGAVYQGIENRSELFPAIAFRNNDNGPGPQKLIRGNFEFGLFGPVDMNDLPSFDAVSVSAGVTRNVTGNPTAALKWCINGKIIYTFNAAFHTGISKDNLKKLFIAANKESDFFSIDLAGKTFKVRPPFATTLRGAIVGTGETYPLTWSTDVQQSEAGAIMRSYLGSAAVKAGDRMYDLAPLPAGGFWTNTYYDLNTYYMFYLDGNTSAYRASSGTGPFYPVYELMLD</sequence>
<evidence type="ECO:0000313" key="1">
    <source>
        <dbReference type="EMBL" id="ASU03466.1"/>
    </source>
</evidence>
<evidence type="ECO:0000313" key="2">
    <source>
        <dbReference type="Proteomes" id="UP000225553"/>
    </source>
</evidence>
<dbReference type="OrthoDB" id="10980at10239"/>
<gene>
    <name evidence="1" type="ORF">RISINGSUN_204</name>
</gene>
<proteinExistence type="predicted"/>
<dbReference type="Gene3D" id="2.60.40.10">
    <property type="entry name" value="Immunoglobulins"/>
    <property type="match status" value="1"/>
</dbReference>
<protein>
    <submittedName>
        <fullName evidence="1">Putative virion structural protein</fullName>
    </submittedName>
</protein>
<reference evidence="2" key="1">
    <citation type="submission" date="2017-07" db="EMBL/GenBank/DDBJ databases">
        <authorList>
            <person name="Putnam M.J."/>
            <person name="Sharma R."/>
            <person name="Kruger J.L."/>
            <person name="Berg J.A."/>
            <person name="Payne A.M."/>
            <person name="Fajardo C.P."/>
            <person name="Breakwell D.P."/>
            <person name="Hope S."/>
            <person name="Grose J.H."/>
        </authorList>
    </citation>
    <scope>NUCLEOTIDE SEQUENCE [LARGE SCALE GENOMIC DNA]</scope>
</reference>
<dbReference type="InterPro" id="IPR013783">
    <property type="entry name" value="Ig-like_fold"/>
</dbReference>
<accession>A0A223LIV1</accession>
<dbReference type="EMBL" id="MF459646">
    <property type="protein sequence ID" value="ASU03466.1"/>
    <property type="molecule type" value="Genomic_DNA"/>
</dbReference>
<name>A0A223LIV1_9CAUD</name>
<keyword evidence="2" id="KW-1185">Reference proteome</keyword>